<sequence>MGKTSLSEIRRQTGSQRTFARGYALPARIAASDRNILTLNYDGSLSWYNTSRRAVGTSALTESGQWLFDRRN</sequence>
<dbReference type="AlphaFoldDB" id="A0A9D9EUR6"/>
<reference evidence="1" key="1">
    <citation type="submission" date="2020-10" db="EMBL/GenBank/DDBJ databases">
        <authorList>
            <person name="Gilroy R."/>
        </authorList>
    </citation>
    <scope>NUCLEOTIDE SEQUENCE</scope>
    <source>
        <strain evidence="1">B3-4054</strain>
    </source>
</reference>
<organism evidence="1 2">
    <name type="scientific">Candidatus Avitreponema avistercoris</name>
    <dbReference type="NCBI Taxonomy" id="2840705"/>
    <lineage>
        <taxon>Bacteria</taxon>
        <taxon>Pseudomonadati</taxon>
        <taxon>Spirochaetota</taxon>
        <taxon>Spirochaetia</taxon>
        <taxon>Spirochaetales</taxon>
        <taxon>Candidatus Avitreponema</taxon>
    </lineage>
</organism>
<evidence type="ECO:0000313" key="1">
    <source>
        <dbReference type="EMBL" id="MBO8450864.1"/>
    </source>
</evidence>
<dbReference type="Proteomes" id="UP000823616">
    <property type="component" value="Unassembled WGS sequence"/>
</dbReference>
<protein>
    <submittedName>
        <fullName evidence="1">Uncharacterized protein</fullName>
    </submittedName>
</protein>
<accession>A0A9D9EUR6</accession>
<reference evidence="1" key="2">
    <citation type="journal article" date="2021" name="PeerJ">
        <title>Extensive microbial diversity within the chicken gut microbiome revealed by metagenomics and culture.</title>
        <authorList>
            <person name="Gilroy R."/>
            <person name="Ravi A."/>
            <person name="Getino M."/>
            <person name="Pursley I."/>
            <person name="Horton D.L."/>
            <person name="Alikhan N.F."/>
            <person name="Baker D."/>
            <person name="Gharbi K."/>
            <person name="Hall N."/>
            <person name="Watson M."/>
            <person name="Adriaenssens E.M."/>
            <person name="Foster-Nyarko E."/>
            <person name="Jarju S."/>
            <person name="Secka A."/>
            <person name="Antonio M."/>
            <person name="Oren A."/>
            <person name="Chaudhuri R.R."/>
            <person name="La Ragione R."/>
            <person name="Hildebrand F."/>
            <person name="Pallen M.J."/>
        </authorList>
    </citation>
    <scope>NUCLEOTIDE SEQUENCE</scope>
    <source>
        <strain evidence="1">B3-4054</strain>
    </source>
</reference>
<name>A0A9D9EUR6_9SPIR</name>
<gene>
    <name evidence="1" type="ORF">IAA96_07135</name>
</gene>
<evidence type="ECO:0000313" key="2">
    <source>
        <dbReference type="Proteomes" id="UP000823616"/>
    </source>
</evidence>
<comment type="caution">
    <text evidence="1">The sequence shown here is derived from an EMBL/GenBank/DDBJ whole genome shotgun (WGS) entry which is preliminary data.</text>
</comment>
<proteinExistence type="predicted"/>
<dbReference type="EMBL" id="JADIMS010000134">
    <property type="protein sequence ID" value="MBO8450864.1"/>
    <property type="molecule type" value="Genomic_DNA"/>
</dbReference>